<dbReference type="RefSeq" id="WP_116035987.1">
    <property type="nucleotide sequence ID" value="NZ_JBHLVV010000057.1"/>
</dbReference>
<dbReference type="Proteomes" id="UP000256326">
    <property type="component" value="Unassembled WGS sequence"/>
</dbReference>
<sequence>MFYTQSKFIDLIFNLRFQDLLCPWKLIVDSQKKTITSEKRNWFLIGINKTTIPISNIRNITINEHIFGADIHIKIYGSSISTYFLPKKDVAEIRKILNF</sequence>
<keyword evidence="2" id="KW-1185">Reference proteome</keyword>
<dbReference type="EMBL" id="QNUG01000028">
    <property type="protein sequence ID" value="REC69210.1"/>
    <property type="molecule type" value="Genomic_DNA"/>
</dbReference>
<comment type="caution">
    <text evidence="1">The sequence shown here is derived from an EMBL/GenBank/DDBJ whole genome shotgun (WGS) entry which is preliminary data.</text>
</comment>
<evidence type="ECO:0000313" key="2">
    <source>
        <dbReference type="Proteomes" id="UP000256326"/>
    </source>
</evidence>
<protein>
    <recommendedName>
        <fullName evidence="3">DUF304 domain-containing protein</fullName>
    </recommendedName>
</protein>
<organism evidence="1 2">
    <name type="scientific">Epilithonimonas hispanica</name>
    <dbReference type="NCBI Taxonomy" id="358687"/>
    <lineage>
        <taxon>Bacteria</taxon>
        <taxon>Pseudomonadati</taxon>
        <taxon>Bacteroidota</taxon>
        <taxon>Flavobacteriia</taxon>
        <taxon>Flavobacteriales</taxon>
        <taxon>Weeksellaceae</taxon>
        <taxon>Chryseobacterium group</taxon>
        <taxon>Epilithonimonas</taxon>
    </lineage>
</organism>
<gene>
    <name evidence="1" type="ORF">DRF58_12750</name>
</gene>
<name>A0A3D9CTW1_9FLAO</name>
<reference evidence="1 2" key="1">
    <citation type="journal article" date="2006" name="Int. J. Syst. Evol. Microbiol.">
        <title>Chryseobacterium hispanicum sp. nov., isolated from the drinking water distribution system of Sevilla, Spain.</title>
        <authorList>
            <person name="Gallego V."/>
            <person name="Garcia M.T."/>
            <person name="Ventosa A."/>
        </authorList>
    </citation>
    <scope>NUCLEOTIDE SEQUENCE [LARGE SCALE GENOMIC DNA]</scope>
    <source>
        <strain evidence="1 2">KCTC 22104</strain>
    </source>
</reference>
<accession>A0A3D9CTW1</accession>
<dbReference type="OrthoDB" id="1448088at2"/>
<dbReference type="AlphaFoldDB" id="A0A3D9CTW1"/>
<proteinExistence type="predicted"/>
<evidence type="ECO:0008006" key="3">
    <source>
        <dbReference type="Google" id="ProtNLM"/>
    </source>
</evidence>
<evidence type="ECO:0000313" key="1">
    <source>
        <dbReference type="EMBL" id="REC69210.1"/>
    </source>
</evidence>